<dbReference type="Proteomes" id="UP000292082">
    <property type="component" value="Unassembled WGS sequence"/>
</dbReference>
<dbReference type="EMBL" id="ML145118">
    <property type="protein sequence ID" value="TBU59012.1"/>
    <property type="molecule type" value="Genomic_DNA"/>
</dbReference>
<dbReference type="InterPro" id="IPR050618">
    <property type="entry name" value="Ubq-SigPath_Reg"/>
</dbReference>
<dbReference type="SMART" id="SM00449">
    <property type="entry name" value="SPRY"/>
    <property type="match status" value="1"/>
</dbReference>
<accession>A0A4Q9NFL1</accession>
<dbReference type="Gene3D" id="2.60.120.920">
    <property type="match status" value="1"/>
</dbReference>
<proteinExistence type="predicted"/>
<organism evidence="1 2">
    <name type="scientific">Dichomitus squalens</name>
    <dbReference type="NCBI Taxonomy" id="114155"/>
    <lineage>
        <taxon>Eukaryota</taxon>
        <taxon>Fungi</taxon>
        <taxon>Dikarya</taxon>
        <taxon>Basidiomycota</taxon>
        <taxon>Agaricomycotina</taxon>
        <taxon>Agaricomycetes</taxon>
        <taxon>Polyporales</taxon>
        <taxon>Polyporaceae</taxon>
        <taxon>Dichomitus</taxon>
    </lineage>
</organism>
<dbReference type="InterPro" id="IPR003877">
    <property type="entry name" value="SPRY_dom"/>
</dbReference>
<name>A0A4Q9NFL1_9APHY</name>
<protein>
    <submittedName>
        <fullName evidence="1">Uncharacterized protein</fullName>
    </submittedName>
</protein>
<dbReference type="InterPro" id="IPR001870">
    <property type="entry name" value="B30.2/SPRY"/>
</dbReference>
<dbReference type="InterPro" id="IPR013320">
    <property type="entry name" value="ConA-like_dom_sf"/>
</dbReference>
<dbReference type="Pfam" id="PF00622">
    <property type="entry name" value="SPRY"/>
    <property type="match status" value="1"/>
</dbReference>
<dbReference type="PANTHER" id="PTHR12864">
    <property type="entry name" value="RAN BINDING PROTEIN 9-RELATED"/>
    <property type="match status" value="1"/>
</dbReference>
<dbReference type="InterPro" id="IPR043136">
    <property type="entry name" value="B30.2/SPRY_sf"/>
</dbReference>
<evidence type="ECO:0000313" key="2">
    <source>
        <dbReference type="Proteomes" id="UP000292082"/>
    </source>
</evidence>
<dbReference type="AlphaFoldDB" id="A0A4Q9NFL1"/>
<reference evidence="1 2" key="1">
    <citation type="submission" date="2019-01" db="EMBL/GenBank/DDBJ databases">
        <title>Draft genome sequences of three monokaryotic isolates of the white-rot basidiomycete fungus Dichomitus squalens.</title>
        <authorList>
            <consortium name="DOE Joint Genome Institute"/>
            <person name="Lopez S.C."/>
            <person name="Andreopoulos B."/>
            <person name="Pangilinan J."/>
            <person name="Lipzen A."/>
            <person name="Riley R."/>
            <person name="Ahrendt S."/>
            <person name="Ng V."/>
            <person name="Barry K."/>
            <person name="Daum C."/>
            <person name="Grigoriev I.V."/>
            <person name="Hilden K.S."/>
            <person name="Makela M.R."/>
            <person name="de Vries R.P."/>
        </authorList>
    </citation>
    <scope>NUCLEOTIDE SEQUENCE [LARGE SCALE GENOMIC DNA]</scope>
    <source>
        <strain evidence="1 2">CBS 464.89</strain>
    </source>
</reference>
<keyword evidence="2" id="KW-1185">Reference proteome</keyword>
<evidence type="ECO:0000313" key="1">
    <source>
        <dbReference type="EMBL" id="TBU59012.1"/>
    </source>
</evidence>
<dbReference type="STRING" id="114155.A0A4Q9NFL1"/>
<dbReference type="PROSITE" id="PS50188">
    <property type="entry name" value="B302_SPRY"/>
    <property type="match status" value="1"/>
</dbReference>
<dbReference type="SUPFAM" id="SSF49899">
    <property type="entry name" value="Concanavalin A-like lectins/glucanases"/>
    <property type="match status" value="1"/>
</dbReference>
<gene>
    <name evidence="1" type="ORF">BD310DRAFT_435610</name>
</gene>
<sequence length="319" mass="34787">MSWLKAAFHSSSHSKGKGRAHSPPSDAPPEWEPCAEEVRPLGVHSDAPEQDYRAAETFCRTHPPQPSRLLSSESIERIRALGCGAWGLEVPTAAEGPRFRGRIDNGGEKPRSGVVRVTSDYRCPDSCIFSTLPILAGLYDTRGKEGVYYEVKMIRVPPQPGSIAVGVACRPYPGWRMPGWNRLSAGFHTDDCSKFFEDPDGGRQYAGEFAINAGDVIGMGYRFAAGEIFWTHNGRSLGTAFTGVFMPCEQYDVYAAIGITGPGEAELEVNFGAGWDFEWKEGNDWKVQGHVGMLSGGLGGVDDDLPSYSTYSRDRPVLA</sequence>